<proteinExistence type="inferred from homology"/>
<dbReference type="PANTHER" id="PTHR43329">
    <property type="entry name" value="EPOXIDE HYDROLASE"/>
    <property type="match status" value="1"/>
</dbReference>
<dbReference type="PRINTS" id="PR00412">
    <property type="entry name" value="EPOXHYDRLASE"/>
</dbReference>
<feature type="signal peptide" evidence="3">
    <location>
        <begin position="1"/>
        <end position="23"/>
    </location>
</feature>
<dbReference type="InterPro" id="IPR000639">
    <property type="entry name" value="Epox_hydrolase-like"/>
</dbReference>
<keyword evidence="1" id="KW-0378">Hydrolase</keyword>
<evidence type="ECO:0000313" key="5">
    <source>
        <dbReference type="EMBL" id="KAK9729557.1"/>
    </source>
</evidence>
<gene>
    <name evidence="5" type="ORF">K7432_000236</name>
</gene>
<comment type="similarity">
    <text evidence="2">Belongs to the AB hydrolase superfamily. Epoxide hydrolase family.</text>
</comment>
<evidence type="ECO:0000259" key="4">
    <source>
        <dbReference type="Pfam" id="PF00561"/>
    </source>
</evidence>
<protein>
    <recommendedName>
        <fullName evidence="4">AB hydrolase-1 domain-containing protein</fullName>
    </recommendedName>
</protein>
<feature type="chain" id="PRO_5046539743" description="AB hydrolase-1 domain-containing protein" evidence="3">
    <location>
        <begin position="24"/>
        <end position="371"/>
    </location>
</feature>
<reference evidence="5 6" key="1">
    <citation type="submission" date="2023-04" db="EMBL/GenBank/DDBJ databases">
        <title>Genome of Basidiobolus ranarum AG-B5.</title>
        <authorList>
            <person name="Stajich J.E."/>
            <person name="Carter-House D."/>
            <person name="Gryganskyi A."/>
        </authorList>
    </citation>
    <scope>NUCLEOTIDE SEQUENCE [LARGE SCALE GENOMIC DNA]</scope>
    <source>
        <strain evidence="5 6">AG-B5</strain>
    </source>
</reference>
<dbReference type="Proteomes" id="UP001479436">
    <property type="component" value="Unassembled WGS sequence"/>
</dbReference>
<dbReference type="SUPFAM" id="SSF53474">
    <property type="entry name" value="alpha/beta-Hydrolases"/>
    <property type="match status" value="1"/>
</dbReference>
<evidence type="ECO:0000313" key="6">
    <source>
        <dbReference type="Proteomes" id="UP001479436"/>
    </source>
</evidence>
<name>A0ABR2WBN0_9FUNG</name>
<accession>A0ABR2WBN0</accession>
<feature type="domain" description="AB hydrolase-1" evidence="4">
    <location>
        <begin position="79"/>
        <end position="355"/>
    </location>
</feature>
<organism evidence="5 6">
    <name type="scientific">Basidiobolus ranarum</name>
    <dbReference type="NCBI Taxonomy" id="34480"/>
    <lineage>
        <taxon>Eukaryota</taxon>
        <taxon>Fungi</taxon>
        <taxon>Fungi incertae sedis</taxon>
        <taxon>Zoopagomycota</taxon>
        <taxon>Entomophthoromycotina</taxon>
        <taxon>Basidiobolomycetes</taxon>
        <taxon>Basidiobolales</taxon>
        <taxon>Basidiobolaceae</taxon>
        <taxon>Basidiobolus</taxon>
    </lineage>
</organism>
<dbReference type="InterPro" id="IPR029058">
    <property type="entry name" value="AB_hydrolase_fold"/>
</dbReference>
<comment type="caution">
    <text evidence="5">The sequence shown here is derived from an EMBL/GenBank/DDBJ whole genome shotgun (WGS) entry which is preliminary data.</text>
</comment>
<dbReference type="EMBL" id="JASJQH010006879">
    <property type="protein sequence ID" value="KAK9729557.1"/>
    <property type="molecule type" value="Genomic_DNA"/>
</dbReference>
<evidence type="ECO:0000256" key="1">
    <source>
        <dbReference type="ARBA" id="ARBA00022801"/>
    </source>
</evidence>
<dbReference type="InterPro" id="IPR000073">
    <property type="entry name" value="AB_hydrolase_1"/>
</dbReference>
<dbReference type="PRINTS" id="PR00111">
    <property type="entry name" value="ABHYDROLASE"/>
</dbReference>
<dbReference type="Pfam" id="PF00561">
    <property type="entry name" value="Abhydrolase_1"/>
    <property type="match status" value="1"/>
</dbReference>
<keyword evidence="6" id="KW-1185">Reference proteome</keyword>
<evidence type="ECO:0000256" key="2">
    <source>
        <dbReference type="ARBA" id="ARBA00038334"/>
    </source>
</evidence>
<dbReference type="Gene3D" id="3.40.50.1820">
    <property type="entry name" value="alpha/beta hydrolase"/>
    <property type="match status" value="1"/>
</dbReference>
<keyword evidence="3" id="KW-0732">Signal</keyword>
<evidence type="ECO:0000256" key="3">
    <source>
        <dbReference type="SAM" id="SignalP"/>
    </source>
</evidence>
<sequence length="371" mass="42572">MLGRSSLFVALVVLLCQSFLTQAHQSVHKSRAGGKLVKVELNRNITTLDPLSPNTYNHRYDHINGIKYHYVDEGPKDGPVVVLVHGFPDLWYGWRHQIKFLAERGYRVICPDLRGYGETSSPHSPPNDIHSYGLKSISKDIIAILDKNNIGKFALIGHDWGGFLVWRIYLYHPERVLGIASFSTPYLPPTKDYVSLEEKVKKIPSFAYQLVFRDPKTDKYFDDNVGLVFRSLFRCNKPEDDVNGFLKHILLLPKDANVPQPKPDNIMSEKELQYYVDTYTKRGFHGGLNWYRTTRVNWEDEKGLPTTINVPSMMVTAGQDKILLPELSNRMPLSIPNLKREHVEHSAHWILIEQPALSNKYIAEFLASLKF</sequence>